<name>A0A8X6XBR2_9ARAC</name>
<feature type="region of interest" description="Disordered" evidence="1">
    <location>
        <begin position="484"/>
        <end position="508"/>
    </location>
</feature>
<dbReference type="Pfam" id="PF23086">
    <property type="entry name" value="Tudor_Coilin"/>
    <property type="match status" value="1"/>
</dbReference>
<evidence type="ECO:0000313" key="5">
    <source>
        <dbReference type="Proteomes" id="UP000886998"/>
    </source>
</evidence>
<feature type="compositionally biased region" description="Basic residues" evidence="1">
    <location>
        <begin position="152"/>
        <end position="165"/>
    </location>
</feature>
<dbReference type="PANTHER" id="PTHR15197:SF0">
    <property type="entry name" value="COILIN"/>
    <property type="match status" value="1"/>
</dbReference>
<organism evidence="4 5">
    <name type="scientific">Trichonephila inaurata madagascariensis</name>
    <dbReference type="NCBI Taxonomy" id="2747483"/>
    <lineage>
        <taxon>Eukaryota</taxon>
        <taxon>Metazoa</taxon>
        <taxon>Ecdysozoa</taxon>
        <taxon>Arthropoda</taxon>
        <taxon>Chelicerata</taxon>
        <taxon>Arachnida</taxon>
        <taxon>Araneae</taxon>
        <taxon>Araneomorphae</taxon>
        <taxon>Entelegynae</taxon>
        <taxon>Araneoidea</taxon>
        <taxon>Nephilidae</taxon>
        <taxon>Trichonephila</taxon>
        <taxon>Trichonephila inaurata</taxon>
    </lineage>
</organism>
<evidence type="ECO:0000259" key="2">
    <source>
        <dbReference type="Pfam" id="PF15862"/>
    </source>
</evidence>
<evidence type="ECO:0000259" key="3">
    <source>
        <dbReference type="Pfam" id="PF23086"/>
    </source>
</evidence>
<dbReference type="InterPro" id="IPR031722">
    <property type="entry name" value="Coilin_N"/>
</dbReference>
<feature type="domain" description="Coilin tudor" evidence="3">
    <location>
        <begin position="597"/>
        <end position="645"/>
    </location>
</feature>
<dbReference type="Proteomes" id="UP000886998">
    <property type="component" value="Unassembled WGS sequence"/>
</dbReference>
<protein>
    <submittedName>
        <fullName evidence="4">Coilin_N domain-containing protein</fullName>
    </submittedName>
</protein>
<dbReference type="Pfam" id="PF15862">
    <property type="entry name" value="Coilin_N"/>
    <property type="match status" value="1"/>
</dbReference>
<feature type="compositionally biased region" description="Low complexity" evidence="1">
    <location>
        <begin position="493"/>
        <end position="505"/>
    </location>
</feature>
<feature type="region of interest" description="Disordered" evidence="1">
    <location>
        <begin position="148"/>
        <end position="168"/>
    </location>
</feature>
<proteinExistence type="predicted"/>
<dbReference type="InterPro" id="IPR056398">
    <property type="entry name" value="Tudor_Coilin"/>
</dbReference>
<dbReference type="OrthoDB" id="74813at2759"/>
<dbReference type="GO" id="GO:0000387">
    <property type="term" value="P:spliceosomal snRNP assembly"/>
    <property type="evidence" value="ECO:0007669"/>
    <property type="project" value="TreeGrafter"/>
</dbReference>
<dbReference type="GO" id="GO:0030619">
    <property type="term" value="F:U1 snRNA binding"/>
    <property type="evidence" value="ECO:0007669"/>
    <property type="project" value="TreeGrafter"/>
</dbReference>
<gene>
    <name evidence="4" type="primary">AVEN_23715_1</name>
    <name evidence="4" type="ORF">TNIN_169962</name>
</gene>
<dbReference type="GO" id="GO:0015030">
    <property type="term" value="C:Cajal body"/>
    <property type="evidence" value="ECO:0007669"/>
    <property type="project" value="TreeGrafter"/>
</dbReference>
<accession>A0A8X6XBR2</accession>
<dbReference type="PANTHER" id="PTHR15197">
    <property type="entry name" value="COILIN P80"/>
    <property type="match status" value="1"/>
</dbReference>
<dbReference type="InterPro" id="IPR024822">
    <property type="entry name" value="Coilin"/>
</dbReference>
<feature type="domain" description="Coilin N-terminal" evidence="2">
    <location>
        <begin position="7"/>
        <end position="109"/>
    </location>
</feature>
<reference evidence="4" key="1">
    <citation type="submission" date="2020-08" db="EMBL/GenBank/DDBJ databases">
        <title>Multicomponent nature underlies the extraordinary mechanical properties of spider dragline silk.</title>
        <authorList>
            <person name="Kono N."/>
            <person name="Nakamura H."/>
            <person name="Mori M."/>
            <person name="Yoshida Y."/>
            <person name="Ohtoshi R."/>
            <person name="Malay A.D."/>
            <person name="Moran D.A.P."/>
            <person name="Tomita M."/>
            <person name="Numata K."/>
            <person name="Arakawa K."/>
        </authorList>
    </citation>
    <scope>NUCLEOTIDE SEQUENCE</scope>
</reference>
<comment type="caution">
    <text evidence="4">The sequence shown here is derived from an EMBL/GenBank/DDBJ whole genome shotgun (WGS) entry which is preliminary data.</text>
</comment>
<keyword evidence="5" id="KW-1185">Reference proteome</keyword>
<dbReference type="GO" id="GO:0030620">
    <property type="term" value="F:U2 snRNA binding"/>
    <property type="evidence" value="ECO:0007669"/>
    <property type="project" value="TreeGrafter"/>
</dbReference>
<evidence type="ECO:0000256" key="1">
    <source>
        <dbReference type="SAM" id="MobiDB-lite"/>
    </source>
</evidence>
<dbReference type="AlphaFoldDB" id="A0A8X6XBR2"/>
<sequence>MNVSPHELKTIKDFKNLILKKFSLQNNDFQLYLNDGLLLEDESIIILRENDTVRLEYIEPPNLEQYNSSILDVCASSVSNSKKRKRKEFTSDNITIMSNEEKDSNKKKKHELSSKTYLAKSNMTENPSLIQSVNDYAEIENVSFGVPCNQKNKNHKSHKKKKSKHFRSESAFKSNSSIVVGNEVILIEDASKISEQDKISLHCSGSKEKTSTKCAEIENVSFVEPPKLKNKEHKSYQKQKQSKFYCGKSAFETNPCIATEKEVILCEEIINISEEDKMSLHCTKPKYILQMEEQKKDYVVFDCCEVVKATNSSSQLYQNNSFAKGSRKDLIELNENNQVRFEKQDENNKSGNFNADNEVCAVINSSQLIQGNNCKKKKRKRHRKRKSGLNSSFNNDFINESHCSDLFAENVEDGALSNIFDVDKNIKENSYKYSPSTKTIKTELSEANNIATNNIYPNPTTPCRQSCTLQVSNQNKVPETLSETLNHGNTFKSSSSSTSSRTPSTCNKQKKGEVYSISIHHHIWQDSLLWAMLFSINLQREDCSEIQAFNASNCNTVSPITNNSGPPNSLKSIKSPTLNFNKEVRNCKSKFICSDCSPLDSFPGVGILIAFKILELDESYSPVISHYREGKVIAVNPQTDELEIELFQPEVKQGKAGKFENLYLDELPSCEVIHKMTLQWSTLIDPIRLCSC</sequence>
<dbReference type="EMBL" id="BMAV01007181">
    <property type="protein sequence ID" value="GFY49827.1"/>
    <property type="molecule type" value="Genomic_DNA"/>
</dbReference>
<evidence type="ECO:0000313" key="4">
    <source>
        <dbReference type="EMBL" id="GFY49827.1"/>
    </source>
</evidence>